<feature type="repeat" description="TPR" evidence="3">
    <location>
        <begin position="444"/>
        <end position="477"/>
    </location>
</feature>
<dbReference type="SUPFAM" id="SSF52172">
    <property type="entry name" value="CheY-like"/>
    <property type="match status" value="1"/>
</dbReference>
<keyword evidence="6" id="KW-1185">Reference proteome</keyword>
<reference evidence="5 6" key="1">
    <citation type="submission" date="2020-11" db="EMBL/GenBank/DDBJ databases">
        <title>Complete genome sequence for Salinimonas sp. strain G2-b.</title>
        <authorList>
            <person name="Park S.-J."/>
        </authorList>
    </citation>
    <scope>NUCLEOTIDE SEQUENCE [LARGE SCALE GENOMIC DNA]</scope>
    <source>
        <strain evidence="5 6">G2-b</strain>
    </source>
</reference>
<dbReference type="InterPro" id="IPR011990">
    <property type="entry name" value="TPR-like_helical_dom_sf"/>
</dbReference>
<evidence type="ECO:0000256" key="2">
    <source>
        <dbReference type="PROSITE-ProRule" id="PRU00169"/>
    </source>
</evidence>
<keyword evidence="1 2" id="KW-0597">Phosphoprotein</keyword>
<evidence type="ECO:0000313" key="5">
    <source>
        <dbReference type="EMBL" id="QPG04322.1"/>
    </source>
</evidence>
<dbReference type="InterPro" id="IPR001789">
    <property type="entry name" value="Sig_transdc_resp-reg_receiver"/>
</dbReference>
<proteinExistence type="predicted"/>
<dbReference type="SMART" id="SM00448">
    <property type="entry name" value="REC"/>
    <property type="match status" value="1"/>
</dbReference>
<dbReference type="GO" id="GO:0000160">
    <property type="term" value="P:phosphorelay signal transduction system"/>
    <property type="evidence" value="ECO:0007669"/>
    <property type="project" value="InterPro"/>
</dbReference>
<sequence>MQYRLAIVEDNATARGTLRSHVLSLGLFDISSFSSGKELKQALRKQNFEMIILDYHLGEDRTGVEWLTMLRNEQFIRPSTGIIFITSDRLPQTIGQIIDCQPDLLLIKPYNMNSLSRGLKHYINYRQLVNNALSSIDNNDKGHALGQLQTLLQGAVPQRLRNDVIKLKAQLLFETGNIPRARSLYDAILLESDKVLWAQWGKVKCHYIEGSWFDCETELSSMSESPLARGKAFEWLAGLSFEQEAYAQAEQYLDHIHGSELSLSAARLKSMTYQKQHRVVEGIELLQKKREASQHTRDRFTAFTFELAEFYLSIAEQQPVTNRTESLAQARRLIGIAGRAQNDAQLLQKRDILMAYTAILDEEPDRARTLLDKQSDANYQRTSTGTLITAAKVFGGLNQPQKARELLALAHERNQANLSLTEQITHQQQLTQTEQIMGLAAEQASELNEQGTRLFVQREYTKAMYYFYQAYKLLPDTAAFGLNLLQCMLQAGQPAFRGVTLLALMASLTSTTLSASNRSRLLKLEQALNDDEALYLSARSIQRNQHRANA</sequence>
<dbReference type="Gene3D" id="3.40.50.2300">
    <property type="match status" value="1"/>
</dbReference>
<evidence type="ECO:0000259" key="4">
    <source>
        <dbReference type="PROSITE" id="PS50110"/>
    </source>
</evidence>
<dbReference type="Gene3D" id="1.25.40.10">
    <property type="entry name" value="Tetratricopeptide repeat domain"/>
    <property type="match status" value="1"/>
</dbReference>
<dbReference type="PANTHER" id="PTHR44591">
    <property type="entry name" value="STRESS RESPONSE REGULATOR PROTEIN 1"/>
    <property type="match status" value="1"/>
</dbReference>
<dbReference type="InterPro" id="IPR019734">
    <property type="entry name" value="TPR_rpt"/>
</dbReference>
<organism evidence="5 6">
    <name type="scientific">Salinimonas marina</name>
    <dbReference type="NCBI Taxonomy" id="2785918"/>
    <lineage>
        <taxon>Bacteria</taxon>
        <taxon>Pseudomonadati</taxon>
        <taxon>Pseudomonadota</taxon>
        <taxon>Gammaproteobacteria</taxon>
        <taxon>Alteromonadales</taxon>
        <taxon>Alteromonadaceae</taxon>
        <taxon>Alteromonas/Salinimonas group</taxon>
        <taxon>Salinimonas</taxon>
    </lineage>
</organism>
<dbReference type="KEGG" id="smaa:IT774_08490"/>
<dbReference type="InterPro" id="IPR050595">
    <property type="entry name" value="Bact_response_regulator"/>
</dbReference>
<dbReference type="InterPro" id="IPR011006">
    <property type="entry name" value="CheY-like_superfamily"/>
</dbReference>
<dbReference type="Proteomes" id="UP000595095">
    <property type="component" value="Chromosome"/>
</dbReference>
<dbReference type="SUPFAM" id="SSF48452">
    <property type="entry name" value="TPR-like"/>
    <property type="match status" value="2"/>
</dbReference>
<keyword evidence="3" id="KW-0802">TPR repeat</keyword>
<dbReference type="EMBL" id="CP064795">
    <property type="protein sequence ID" value="QPG04322.1"/>
    <property type="molecule type" value="Genomic_DNA"/>
</dbReference>
<dbReference type="Pfam" id="PF00072">
    <property type="entry name" value="Response_reg"/>
    <property type="match status" value="1"/>
</dbReference>
<dbReference type="PROSITE" id="PS50110">
    <property type="entry name" value="RESPONSE_REGULATORY"/>
    <property type="match status" value="1"/>
</dbReference>
<dbReference type="RefSeq" id="WP_195809418.1">
    <property type="nucleotide sequence ID" value="NZ_CP064795.1"/>
</dbReference>
<dbReference type="PROSITE" id="PS50005">
    <property type="entry name" value="TPR"/>
    <property type="match status" value="1"/>
</dbReference>
<dbReference type="AlphaFoldDB" id="A0A7S9DUX8"/>
<dbReference type="PANTHER" id="PTHR44591:SF3">
    <property type="entry name" value="RESPONSE REGULATORY DOMAIN-CONTAINING PROTEIN"/>
    <property type="match status" value="1"/>
</dbReference>
<feature type="modified residue" description="4-aspartylphosphate" evidence="2">
    <location>
        <position position="54"/>
    </location>
</feature>
<evidence type="ECO:0000256" key="1">
    <source>
        <dbReference type="ARBA" id="ARBA00022553"/>
    </source>
</evidence>
<name>A0A7S9DUX8_9ALTE</name>
<gene>
    <name evidence="5" type="ORF">IT774_08490</name>
</gene>
<evidence type="ECO:0000256" key="3">
    <source>
        <dbReference type="PROSITE-ProRule" id="PRU00339"/>
    </source>
</evidence>
<evidence type="ECO:0000313" key="6">
    <source>
        <dbReference type="Proteomes" id="UP000595095"/>
    </source>
</evidence>
<protein>
    <submittedName>
        <fullName evidence="5">Response regulator</fullName>
    </submittedName>
</protein>
<accession>A0A7S9DUX8</accession>
<feature type="domain" description="Response regulatory" evidence="4">
    <location>
        <begin position="4"/>
        <end position="123"/>
    </location>
</feature>